<organism evidence="5 6">
    <name type="scientific">Enterococcus saccharolyticus subsp. saccharolyticus ATCC 43076</name>
    <dbReference type="NCBI Taxonomy" id="1139996"/>
    <lineage>
        <taxon>Bacteria</taxon>
        <taxon>Bacillati</taxon>
        <taxon>Bacillota</taxon>
        <taxon>Bacilli</taxon>
        <taxon>Lactobacillales</taxon>
        <taxon>Enterococcaceae</taxon>
        <taxon>Enterococcus</taxon>
    </lineage>
</organism>
<accession>S0JR38</accession>
<dbReference type="STRING" id="41997.RV16_GL002337"/>
<keyword evidence="6" id="KW-1185">Reference proteome</keyword>
<evidence type="ECO:0000256" key="1">
    <source>
        <dbReference type="ARBA" id="ARBA00023015"/>
    </source>
</evidence>
<evidence type="ECO:0000259" key="4">
    <source>
        <dbReference type="PROSITE" id="PS50995"/>
    </source>
</evidence>
<dbReference type="HOGENOM" id="CLU_083287_18_7_9"/>
<dbReference type="InterPro" id="IPR000835">
    <property type="entry name" value="HTH_MarR-typ"/>
</dbReference>
<keyword evidence="3" id="KW-0804">Transcription</keyword>
<evidence type="ECO:0000313" key="6">
    <source>
        <dbReference type="Proteomes" id="UP000014136"/>
    </source>
</evidence>
<name>S0JR38_9ENTE</name>
<keyword evidence="1" id="KW-0805">Transcription regulation</keyword>
<dbReference type="GO" id="GO:0003677">
    <property type="term" value="F:DNA binding"/>
    <property type="evidence" value="ECO:0007669"/>
    <property type="project" value="UniProtKB-KW"/>
</dbReference>
<dbReference type="PANTHER" id="PTHR42756">
    <property type="entry name" value="TRANSCRIPTIONAL REGULATOR, MARR"/>
    <property type="match status" value="1"/>
</dbReference>
<evidence type="ECO:0000256" key="3">
    <source>
        <dbReference type="ARBA" id="ARBA00023163"/>
    </source>
</evidence>
<dbReference type="AlphaFoldDB" id="S0JR38"/>
<dbReference type="InterPro" id="IPR036388">
    <property type="entry name" value="WH-like_DNA-bd_sf"/>
</dbReference>
<gene>
    <name evidence="5" type="ORF">OMQ_00076</name>
</gene>
<feature type="domain" description="HTH marR-type" evidence="4">
    <location>
        <begin position="3"/>
        <end position="135"/>
    </location>
</feature>
<keyword evidence="2" id="KW-0238">DNA-binding</keyword>
<dbReference type="PRINTS" id="PR00598">
    <property type="entry name" value="HTHMARR"/>
</dbReference>
<dbReference type="SUPFAM" id="SSF46785">
    <property type="entry name" value="Winged helix' DNA-binding domain"/>
    <property type="match status" value="1"/>
</dbReference>
<dbReference type="OrthoDB" id="6462103at2"/>
<dbReference type="RefSeq" id="WP_016173888.1">
    <property type="nucleotide sequence ID" value="NZ_KE136389.1"/>
</dbReference>
<comment type="caution">
    <text evidence="5">The sequence shown here is derived from an EMBL/GenBank/DDBJ whole genome shotgun (WGS) entry which is preliminary data.</text>
</comment>
<dbReference type="InterPro" id="IPR023187">
    <property type="entry name" value="Tscrpt_reg_MarR-type_CS"/>
</dbReference>
<dbReference type="Proteomes" id="UP000014136">
    <property type="component" value="Unassembled WGS sequence"/>
</dbReference>
<sequence length="143" mass="16616">MNEHDIGMLIKQLYDAKEKRANEKLKQFGLTFSQFRLLIYIHEQGEVSLKEMEHYFSLTQQTVAGIIKRLEEKGFVVTCADSSDKRAKNVQMTEKGDDSYQKAIACYQQAQDLLIQDFSTAEKNEFQRLLTMALQNIKKGEER</sequence>
<evidence type="ECO:0000256" key="2">
    <source>
        <dbReference type="ARBA" id="ARBA00023125"/>
    </source>
</evidence>
<evidence type="ECO:0000313" key="5">
    <source>
        <dbReference type="EMBL" id="EOT30373.1"/>
    </source>
</evidence>
<dbReference type="GO" id="GO:0003700">
    <property type="term" value="F:DNA-binding transcription factor activity"/>
    <property type="evidence" value="ECO:0007669"/>
    <property type="project" value="InterPro"/>
</dbReference>
<dbReference type="InterPro" id="IPR036390">
    <property type="entry name" value="WH_DNA-bd_sf"/>
</dbReference>
<dbReference type="PROSITE" id="PS01117">
    <property type="entry name" value="HTH_MARR_1"/>
    <property type="match status" value="1"/>
</dbReference>
<dbReference type="Pfam" id="PF12802">
    <property type="entry name" value="MarR_2"/>
    <property type="match status" value="1"/>
</dbReference>
<protein>
    <recommendedName>
        <fullName evidence="4">HTH marR-type domain-containing protein</fullName>
    </recommendedName>
</protein>
<dbReference type="Gene3D" id="1.10.10.10">
    <property type="entry name" value="Winged helix-like DNA-binding domain superfamily/Winged helix DNA-binding domain"/>
    <property type="match status" value="1"/>
</dbReference>
<dbReference type="PATRIC" id="fig|1139996.3.peg.67"/>
<dbReference type="eggNOG" id="COG1846">
    <property type="taxonomic scope" value="Bacteria"/>
</dbReference>
<dbReference type="SMART" id="SM00347">
    <property type="entry name" value="HTH_MARR"/>
    <property type="match status" value="1"/>
</dbReference>
<reference evidence="5 6" key="1">
    <citation type="submission" date="2013-03" db="EMBL/GenBank/DDBJ databases">
        <title>The Genome Sequence of Enterococcus saccharolyticus ATCC_43076 (Illumina only assembly).</title>
        <authorList>
            <consortium name="The Broad Institute Genomics Platform"/>
            <consortium name="The Broad Institute Genome Sequencing Center for Infectious Disease"/>
            <person name="Earl A."/>
            <person name="Russ C."/>
            <person name="Gilmore M."/>
            <person name="Surin D."/>
            <person name="Walker B."/>
            <person name="Young S."/>
            <person name="Zeng Q."/>
            <person name="Gargeya S."/>
            <person name="Fitzgerald M."/>
            <person name="Haas B."/>
            <person name="Abouelleil A."/>
            <person name="Allen A.W."/>
            <person name="Alvarado L."/>
            <person name="Arachchi H.M."/>
            <person name="Berlin A.M."/>
            <person name="Chapman S.B."/>
            <person name="Gainer-Dewar J."/>
            <person name="Goldberg J."/>
            <person name="Griggs A."/>
            <person name="Gujja S."/>
            <person name="Hansen M."/>
            <person name="Howarth C."/>
            <person name="Imamovic A."/>
            <person name="Ireland A."/>
            <person name="Larimer J."/>
            <person name="McCowan C."/>
            <person name="Murphy C."/>
            <person name="Pearson M."/>
            <person name="Poon T.W."/>
            <person name="Priest M."/>
            <person name="Roberts A."/>
            <person name="Saif S."/>
            <person name="Shea T."/>
            <person name="Sisk P."/>
            <person name="Sykes S."/>
            <person name="Wortman J."/>
            <person name="Nusbaum C."/>
            <person name="Birren B."/>
        </authorList>
    </citation>
    <scope>NUCLEOTIDE SEQUENCE [LARGE SCALE GENOMIC DNA]</scope>
    <source>
        <strain evidence="5 6">ATCC 43076</strain>
    </source>
</reference>
<dbReference type="EMBL" id="AHYT01000001">
    <property type="protein sequence ID" value="EOT30373.1"/>
    <property type="molecule type" value="Genomic_DNA"/>
</dbReference>
<dbReference type="PROSITE" id="PS50995">
    <property type="entry name" value="HTH_MARR_2"/>
    <property type="match status" value="1"/>
</dbReference>
<dbReference type="PANTHER" id="PTHR42756:SF1">
    <property type="entry name" value="TRANSCRIPTIONAL REPRESSOR OF EMRAB OPERON"/>
    <property type="match status" value="1"/>
</dbReference>
<proteinExistence type="predicted"/>